<dbReference type="FunFam" id="3.40.50.300:FF:000901">
    <property type="entry name" value="Chromosome partition protein Smc"/>
    <property type="match status" value="1"/>
</dbReference>
<dbReference type="GO" id="GO:0005737">
    <property type="term" value="C:cytoplasm"/>
    <property type="evidence" value="ECO:0007669"/>
    <property type="project" value="UniProtKB-SubCell"/>
</dbReference>
<dbReference type="InterPro" id="IPR036277">
    <property type="entry name" value="SMC_hinge_sf"/>
</dbReference>
<dbReference type="GO" id="GO:0003677">
    <property type="term" value="F:DNA binding"/>
    <property type="evidence" value="ECO:0007669"/>
    <property type="project" value="UniProtKB-UniRule"/>
</dbReference>
<proteinExistence type="inferred from homology"/>
<keyword evidence="11" id="KW-1185">Reference proteome</keyword>
<evidence type="ECO:0000256" key="3">
    <source>
        <dbReference type="ARBA" id="ARBA00022741"/>
    </source>
</evidence>
<dbReference type="SUPFAM" id="SSF75553">
    <property type="entry name" value="Smc hinge domain"/>
    <property type="match status" value="1"/>
</dbReference>
<evidence type="ECO:0000256" key="6">
    <source>
        <dbReference type="ARBA" id="ARBA00023125"/>
    </source>
</evidence>
<dbReference type="InterPro" id="IPR027417">
    <property type="entry name" value="P-loop_NTPase"/>
</dbReference>
<comment type="caution">
    <text evidence="10">The sequence shown here is derived from an EMBL/GenBank/DDBJ whole genome shotgun (WGS) entry which is preliminary data.</text>
</comment>
<dbReference type="GO" id="GO:0007059">
    <property type="term" value="P:chromosome segregation"/>
    <property type="evidence" value="ECO:0007669"/>
    <property type="project" value="UniProtKB-UniRule"/>
</dbReference>
<gene>
    <name evidence="7" type="primary">smc</name>
    <name evidence="10" type="ORF">GGD89_000760</name>
</gene>
<evidence type="ECO:0000256" key="7">
    <source>
        <dbReference type="HAMAP-Rule" id="MF_01894"/>
    </source>
</evidence>
<comment type="domain">
    <text evidence="7">Contains large globular domains required for ATP hydrolysis at each terminus and a third globular domain forming a flexible hinge near the middle of the molecule. These domains are separated by coiled-coil structures.</text>
</comment>
<dbReference type="InterPro" id="IPR003395">
    <property type="entry name" value="RecF/RecN/SMC_N"/>
</dbReference>
<feature type="binding site" evidence="7">
    <location>
        <begin position="33"/>
        <end position="40"/>
    </location>
    <ligand>
        <name>ATP</name>
        <dbReference type="ChEBI" id="CHEBI:30616"/>
    </ligand>
</feature>
<comment type="function">
    <text evidence="7">Required for chromosome condensation and partitioning.</text>
</comment>
<dbReference type="GO" id="GO:0005524">
    <property type="term" value="F:ATP binding"/>
    <property type="evidence" value="ECO:0007669"/>
    <property type="project" value="UniProtKB-UniRule"/>
</dbReference>
<organism evidence="10 11">
    <name type="scientific">Roseospira visakhapatnamensis</name>
    <dbReference type="NCBI Taxonomy" id="390880"/>
    <lineage>
        <taxon>Bacteria</taxon>
        <taxon>Pseudomonadati</taxon>
        <taxon>Pseudomonadota</taxon>
        <taxon>Alphaproteobacteria</taxon>
        <taxon>Rhodospirillales</taxon>
        <taxon>Rhodospirillaceae</taxon>
        <taxon>Roseospira</taxon>
    </lineage>
</organism>
<dbReference type="InterPro" id="IPR010935">
    <property type="entry name" value="SMC_hinge"/>
</dbReference>
<dbReference type="PIRSF" id="PIRSF005719">
    <property type="entry name" value="SMC"/>
    <property type="match status" value="1"/>
</dbReference>
<dbReference type="HAMAP" id="MF_01894">
    <property type="entry name" value="Smc_prok"/>
    <property type="match status" value="1"/>
</dbReference>
<dbReference type="RefSeq" id="WP_184042775.1">
    <property type="nucleotide sequence ID" value="NZ_JACIGK010000004.1"/>
</dbReference>
<evidence type="ECO:0000256" key="4">
    <source>
        <dbReference type="ARBA" id="ARBA00022840"/>
    </source>
</evidence>
<feature type="compositionally biased region" description="Low complexity" evidence="8">
    <location>
        <begin position="260"/>
        <end position="269"/>
    </location>
</feature>
<feature type="coiled-coil region" evidence="7">
    <location>
        <begin position="644"/>
        <end position="720"/>
    </location>
</feature>
<dbReference type="InterPro" id="IPR011890">
    <property type="entry name" value="SMC_prok"/>
</dbReference>
<feature type="compositionally biased region" description="Basic and acidic residues" evidence="8">
    <location>
        <begin position="270"/>
        <end position="296"/>
    </location>
</feature>
<keyword evidence="5 7" id="KW-0175">Coiled coil</keyword>
<sequence length="1164" mass="124697">MVQFTHLRLTGFKSFVDATDLPIETGLTGVVGPNGCGKSNLVEALRWVMGETSARQMRGGEMDDVIFGGTRDRPARNIAEVTITLDNTDGSAAAWRQFPDLEISRRIERGSGSLYRLNGKEVRARDVQLLFADSASGARSTAMVSQGRVGALIAAKPAQRRALLEEAAGIAGLHGRRHEAEGRLKGAETNLERLDDVLSALDGQARNLRKQARQAAHYRTLSESIRAAEAVVLRQRWLAAIRTLDQARAALRESERGVGERTAQAATATRARETAAEALEPLRRAETEAGARRHRLTVEREQLRAEADRLQAARADTETRLAQITRDHARETARVSDAEAALARLEAERSALATAAAGEDEARERGRTDLQQVDAAVTALDAEVTRATEALAREDARRAALDRQVAEVAARADRLARRREDLERSLEAAHARALDPAEVDAAEAAIGTAETALDTARADRQRAEDARAQARAAVDAAREALQGVAAERASLRAEVKALEALLTRAAPGAGAWPPVLDALSVAPGFETALGAALGDDLQAALDPAAPAHWVDLPPPADPPPLPGGIDALADHVRAPGALTRRLTQIGVVKDRATGDALRHDLGPGQRLVDAEGTLWRWDGLTVRAGGGAEAGTQAAARLHTRNRLAEITAALADAEARVSAAETTVDAARTVLADTEHREAAARTAARTAEDGLASARKAHDDLRRRRAEMDATLASLRATLAQVTADGTEATETAASARTDRAALGDGTAARATLAERRAALSTARATLVETRAAHDRLLREIADRQRRRQAIDAEAPSWKTRLDQGRAQVAELEVRRDTVTAEAARLAEAPALLDTRRAALSEALETAERGLKAAADALADADGQARAADTAARDADRSLAEAREDRVRRQAEVEQGEAACRTVARAIAERLDCPPDGLVAAAGLDPDADLPPLDDAEATLARLTRERDGMGPVNLRAEQELADLDEKTGALTHERDDLTQAIARLRQGIAEINREGRQRLVASFATVNESFRDLFARLFGGGRAHLEMVESNDPLEAGLEIMASPPGKRLQVLSLLSGGEQALTALALLFAVFQTNPAPICVLDEVDAPLDDANVDRLCHLLEDLAAGSSTRFLVVTHHRMTMARMDRLFGVTMVERGISRLLSVDLRRAVDLTENEPRGMA</sequence>
<keyword evidence="3 7" id="KW-0547">Nucleotide-binding</keyword>
<keyword evidence="2 7" id="KW-0963">Cytoplasm</keyword>
<feature type="coiled-coil region" evidence="7">
    <location>
        <begin position="177"/>
        <end position="211"/>
    </location>
</feature>
<dbReference type="SUPFAM" id="SSF52540">
    <property type="entry name" value="P-loop containing nucleoside triphosphate hydrolases"/>
    <property type="match status" value="1"/>
</dbReference>
<evidence type="ECO:0000259" key="9">
    <source>
        <dbReference type="SMART" id="SM00968"/>
    </source>
</evidence>
<evidence type="ECO:0000256" key="5">
    <source>
        <dbReference type="ARBA" id="ARBA00023054"/>
    </source>
</evidence>
<evidence type="ECO:0000256" key="2">
    <source>
        <dbReference type="ARBA" id="ARBA00022490"/>
    </source>
</evidence>
<keyword evidence="6 7" id="KW-0238">DNA-binding</keyword>
<comment type="subunit">
    <text evidence="7">Homodimer.</text>
</comment>
<feature type="region of interest" description="Disordered" evidence="8">
    <location>
        <begin position="254"/>
        <end position="296"/>
    </location>
</feature>
<dbReference type="PANTHER" id="PTHR43977">
    <property type="entry name" value="STRUCTURAL MAINTENANCE OF CHROMOSOMES PROTEIN 3"/>
    <property type="match status" value="1"/>
</dbReference>
<reference evidence="10 11" key="1">
    <citation type="submission" date="2020-08" db="EMBL/GenBank/DDBJ databases">
        <title>Genome sequencing of Purple Non-Sulfur Bacteria from various extreme environments.</title>
        <authorList>
            <person name="Mayer M."/>
        </authorList>
    </citation>
    <scope>NUCLEOTIDE SEQUENCE [LARGE SCALE GENOMIC DNA]</scope>
    <source>
        <strain evidence="10 11">JA131</strain>
    </source>
</reference>
<protein>
    <recommendedName>
        <fullName evidence="7">Chromosome partition protein Smc</fullName>
    </recommendedName>
</protein>
<dbReference type="Pfam" id="PF02463">
    <property type="entry name" value="SMC_N"/>
    <property type="match status" value="1"/>
</dbReference>
<evidence type="ECO:0000313" key="11">
    <source>
        <dbReference type="Proteomes" id="UP000554286"/>
    </source>
</evidence>
<evidence type="ECO:0000256" key="1">
    <source>
        <dbReference type="ARBA" id="ARBA00004496"/>
    </source>
</evidence>
<feature type="coiled-coil region" evidence="7">
    <location>
        <begin position="804"/>
        <end position="831"/>
    </location>
</feature>
<comment type="similarity">
    <text evidence="7">Belongs to the SMC family.</text>
</comment>
<dbReference type="GO" id="GO:0007062">
    <property type="term" value="P:sister chromatid cohesion"/>
    <property type="evidence" value="ECO:0007669"/>
    <property type="project" value="InterPro"/>
</dbReference>
<dbReference type="AlphaFoldDB" id="A0A7W6W8M0"/>
<evidence type="ECO:0000313" key="10">
    <source>
        <dbReference type="EMBL" id="MBB4265145.1"/>
    </source>
</evidence>
<dbReference type="GO" id="GO:0016887">
    <property type="term" value="F:ATP hydrolysis activity"/>
    <property type="evidence" value="ECO:0007669"/>
    <property type="project" value="InterPro"/>
</dbReference>
<dbReference type="GO" id="GO:0006260">
    <property type="term" value="P:DNA replication"/>
    <property type="evidence" value="ECO:0007669"/>
    <property type="project" value="UniProtKB-UniRule"/>
</dbReference>
<dbReference type="EMBL" id="JACIGK010000004">
    <property type="protein sequence ID" value="MBB4265145.1"/>
    <property type="molecule type" value="Genomic_DNA"/>
</dbReference>
<name>A0A7W6W8M0_9PROT</name>
<dbReference type="Proteomes" id="UP000554286">
    <property type="component" value="Unassembled WGS sequence"/>
</dbReference>
<keyword evidence="4 7" id="KW-0067">ATP-binding</keyword>
<accession>A0A7W6W8M0</accession>
<comment type="subcellular location">
    <subcellularLocation>
        <location evidence="1 7">Cytoplasm</location>
    </subcellularLocation>
</comment>
<feature type="coiled-coil region" evidence="7">
    <location>
        <begin position="398"/>
        <end position="501"/>
    </location>
</feature>
<dbReference type="SMART" id="SM00968">
    <property type="entry name" value="SMC_hinge"/>
    <property type="match status" value="1"/>
</dbReference>
<dbReference type="Gene3D" id="3.40.50.300">
    <property type="entry name" value="P-loop containing nucleotide triphosphate hydrolases"/>
    <property type="match status" value="2"/>
</dbReference>
<dbReference type="InterPro" id="IPR024704">
    <property type="entry name" value="SMC"/>
</dbReference>
<dbReference type="GO" id="GO:0005694">
    <property type="term" value="C:chromosome"/>
    <property type="evidence" value="ECO:0007669"/>
    <property type="project" value="InterPro"/>
</dbReference>
<dbReference type="GO" id="GO:0030261">
    <property type="term" value="P:chromosome condensation"/>
    <property type="evidence" value="ECO:0007669"/>
    <property type="project" value="InterPro"/>
</dbReference>
<feature type="domain" description="SMC hinge" evidence="9">
    <location>
        <begin position="509"/>
        <end position="598"/>
    </location>
</feature>
<evidence type="ECO:0000256" key="8">
    <source>
        <dbReference type="SAM" id="MobiDB-lite"/>
    </source>
</evidence>